<dbReference type="GO" id="GO:0140359">
    <property type="term" value="F:ABC-type transporter activity"/>
    <property type="evidence" value="ECO:0007669"/>
    <property type="project" value="InterPro"/>
</dbReference>
<feature type="coiled-coil region" evidence="5">
    <location>
        <begin position="262"/>
        <end position="296"/>
    </location>
</feature>
<dbReference type="KEGG" id="ckl:CKL_1630"/>
<dbReference type="NCBIfam" id="TIGR03062">
    <property type="entry name" value="pip_yhgE_Cterm"/>
    <property type="match status" value="1"/>
</dbReference>
<feature type="transmembrane region" description="Helical" evidence="6">
    <location>
        <begin position="21"/>
        <end position="38"/>
    </location>
</feature>
<feature type="transmembrane region" description="Helical" evidence="6">
    <location>
        <begin position="685"/>
        <end position="701"/>
    </location>
</feature>
<keyword evidence="4 6" id="KW-0472">Membrane</keyword>
<feature type="domain" description="ABC-2 type transporter transmembrane" evidence="7">
    <location>
        <begin position="563"/>
        <end position="672"/>
    </location>
</feature>
<evidence type="ECO:0000256" key="6">
    <source>
        <dbReference type="SAM" id="Phobius"/>
    </source>
</evidence>
<dbReference type="eggNOG" id="COG1511">
    <property type="taxonomic scope" value="Bacteria"/>
</dbReference>
<proteinExistence type="predicted"/>
<protein>
    <submittedName>
        <fullName evidence="8">Predicted phage infection protein</fullName>
    </submittedName>
</protein>
<dbReference type="InterPro" id="IPR051328">
    <property type="entry name" value="T7SS_ABC-Transporter"/>
</dbReference>
<dbReference type="Pfam" id="PF01061">
    <property type="entry name" value="ABC2_membrane"/>
    <property type="match status" value="1"/>
</dbReference>
<evidence type="ECO:0000256" key="4">
    <source>
        <dbReference type="ARBA" id="ARBA00023136"/>
    </source>
</evidence>
<keyword evidence="5" id="KW-0175">Coiled coil</keyword>
<feature type="transmembrane region" description="Helical" evidence="6">
    <location>
        <begin position="567"/>
        <end position="589"/>
    </location>
</feature>
<evidence type="ECO:0000256" key="3">
    <source>
        <dbReference type="ARBA" id="ARBA00022989"/>
    </source>
</evidence>
<evidence type="ECO:0000313" key="8">
    <source>
        <dbReference type="EMBL" id="EDK33672.1"/>
    </source>
</evidence>
<dbReference type="HOGENOM" id="CLU_004534_2_0_9"/>
<dbReference type="STRING" id="431943.CKL_1630"/>
<dbReference type="PANTHER" id="PTHR43077">
    <property type="entry name" value="TRANSPORT PERMEASE YVFS-RELATED"/>
    <property type="match status" value="1"/>
</dbReference>
<accession>A5N8P1</accession>
<evidence type="ECO:0000256" key="1">
    <source>
        <dbReference type="ARBA" id="ARBA00004141"/>
    </source>
</evidence>
<name>A5N8P1_CLOK5</name>
<dbReference type="PANTHER" id="PTHR43077:SF10">
    <property type="entry name" value="TRANSPORT PERMEASE PROTEIN"/>
    <property type="match status" value="1"/>
</dbReference>
<feature type="coiled-coil region" evidence="5">
    <location>
        <begin position="456"/>
        <end position="490"/>
    </location>
</feature>
<dbReference type="RefSeq" id="WP_012102025.1">
    <property type="nucleotide sequence ID" value="NC_009706.1"/>
</dbReference>
<evidence type="ECO:0000313" key="9">
    <source>
        <dbReference type="Proteomes" id="UP000002411"/>
    </source>
</evidence>
<feature type="transmembrane region" description="Helical" evidence="6">
    <location>
        <begin position="595"/>
        <end position="615"/>
    </location>
</feature>
<keyword evidence="3 6" id="KW-1133">Transmembrane helix</keyword>
<evidence type="ECO:0000256" key="5">
    <source>
        <dbReference type="SAM" id="Coils"/>
    </source>
</evidence>
<dbReference type="Proteomes" id="UP000002411">
    <property type="component" value="Chromosome"/>
</dbReference>
<dbReference type="GO" id="GO:0016020">
    <property type="term" value="C:membrane"/>
    <property type="evidence" value="ECO:0007669"/>
    <property type="project" value="UniProtKB-SubCell"/>
</dbReference>
<keyword evidence="9" id="KW-1185">Reference proteome</keyword>
<organism evidence="8 9">
    <name type="scientific">Clostridium kluyveri (strain ATCC 8527 / DSM 555 / NBRC 12016 / NCIMB 10680 / K1)</name>
    <dbReference type="NCBI Taxonomy" id="431943"/>
    <lineage>
        <taxon>Bacteria</taxon>
        <taxon>Bacillati</taxon>
        <taxon>Bacillota</taxon>
        <taxon>Clostridia</taxon>
        <taxon>Eubacteriales</taxon>
        <taxon>Clostridiaceae</taxon>
        <taxon>Clostridium</taxon>
    </lineage>
</organism>
<evidence type="ECO:0000256" key="2">
    <source>
        <dbReference type="ARBA" id="ARBA00022692"/>
    </source>
</evidence>
<dbReference type="EMBL" id="CP000673">
    <property type="protein sequence ID" value="EDK33672.1"/>
    <property type="molecule type" value="Genomic_DNA"/>
</dbReference>
<dbReference type="Gene3D" id="3.40.1710.10">
    <property type="entry name" value="abc type-2 transporter like domain"/>
    <property type="match status" value="1"/>
</dbReference>
<dbReference type="InterPro" id="IPR013525">
    <property type="entry name" value="ABC2_TM"/>
</dbReference>
<dbReference type="InterPro" id="IPR017500">
    <property type="entry name" value="Phage_infect_YhgE_N"/>
</dbReference>
<sequence length="721" mass="80995">MKTIFKILKRDLINIIKNPSVFMVILGFCILPSLYAWINIKASWNPYAEINTRRLPIAVVNNDSGSTFNNKNINIGNEVVKELKKNTTLDWVFIDEWQGNYGLNTGKYYALIEIPQDFSSKMLTVTTQSPEKPNIIYRSNEKLNAVATKITDSAKTNLINKIKSNFIKTASQEVFKELNSLGKDLETDKPQIIQLKDTIPETVSSINDIKKYISEINTNSEELQKYLNAQKSDFPKLLQQINSVQNILAQSKLLVLSTKQTLNSTQNNLNNDINEIQSLNDQIQDLLTNLNNINKIDIGSNLNITVINQLINLDNSLIKKINNTLEILDFINDFLPNKGASKLIDSLNTLKNSVQTEKTYLNRLKSLINSNSSEDNITSVINELSNLSNQISMNVVSLSNAFYLDTYQSIDIATDNLTNSLNNIDFILESTKVLVPQLNTLANSEILSSKASVSQTNNLNKKLEDIQSKLNELSSKMENLNEENLNEIIDFMEKNPDELSNLLSSPINIKNIEVYNSGLFGYAVTPFYTTLAIWVGVLLLSSILSFHCKDFDDNKKLTVTHKYFGKLALFLILSFIQTIITILGDVYLLKVYPQSMGLMILISLACSVTFTIIIYTLASILGNIGKAIAVIIMVFQIAGAGGIYPIETLPKIFSTLAPFWPFTYAIRGFREAIGGPLWENVYKDLIAIAGFSCVFLLLSLLKRPLHNLIEISEHKFRESGL</sequence>
<keyword evidence="2 6" id="KW-0812">Transmembrane</keyword>
<gene>
    <name evidence="8" type="ordered locus">CKL_1630</name>
</gene>
<evidence type="ECO:0000259" key="7">
    <source>
        <dbReference type="Pfam" id="PF01061"/>
    </source>
</evidence>
<comment type="subcellular location">
    <subcellularLocation>
        <location evidence="1">Membrane</location>
        <topology evidence="1">Multi-pass membrane protein</topology>
    </subcellularLocation>
</comment>
<feature type="transmembrane region" description="Helical" evidence="6">
    <location>
        <begin position="627"/>
        <end position="646"/>
    </location>
</feature>
<feature type="transmembrane region" description="Helical" evidence="6">
    <location>
        <begin position="519"/>
        <end position="546"/>
    </location>
</feature>
<dbReference type="AlphaFoldDB" id="A5N8P1"/>
<reference evidence="8 9" key="1">
    <citation type="journal article" date="2008" name="Proc. Natl. Acad. Sci. U.S.A.">
        <title>The genome of Clostridium kluyveri, a strict anaerobe with unique metabolic features.</title>
        <authorList>
            <person name="Seedorf H."/>
            <person name="Fricke W.F."/>
            <person name="Veith B."/>
            <person name="Brueggemann H."/>
            <person name="Liesegang H."/>
            <person name="Strittmatter A."/>
            <person name="Miethke M."/>
            <person name="Buckel W."/>
            <person name="Hinderberger J."/>
            <person name="Li F."/>
            <person name="Hagemeier C."/>
            <person name="Thauer R.K."/>
            <person name="Gottschalk G."/>
        </authorList>
    </citation>
    <scope>NUCLEOTIDE SEQUENCE [LARGE SCALE GENOMIC DNA]</scope>
    <source>
        <strain evidence="9">ATCC 8527 / DSM 555 / NCIMB 10680</strain>
    </source>
</reference>
<dbReference type="NCBIfam" id="TIGR03061">
    <property type="entry name" value="pip_yhgE_Nterm"/>
    <property type="match status" value="1"/>
</dbReference>
<dbReference type="InterPro" id="IPR017501">
    <property type="entry name" value="Phage_infect_YhgE_C"/>
</dbReference>